<evidence type="ECO:0000313" key="1">
    <source>
        <dbReference type="EMBL" id="KAH3673409.1"/>
    </source>
</evidence>
<proteinExistence type="predicted"/>
<dbReference type="AlphaFoldDB" id="A0A9P8PLF3"/>
<sequence>MFGLELEQQFEQWNLGIDRNCLVAIEVLELLIPEVLAVEGALLEDCCWVGTGAFCSWGLYLLWRALRWLLVRTVTVVRLRAVWSRVTVVGVGSSSWSRSVVRSSSTAGGVSGSGRRLSWSWCGLGGRGSWSSCLLHVVVLWSLVWLGGGALLDDLLDVSDEQRVQQIHDTFLLGHSQGSFKRNPNTLQVHGPNLNDISHLFGL</sequence>
<dbReference type="Proteomes" id="UP000774326">
    <property type="component" value="Unassembled WGS sequence"/>
</dbReference>
<dbReference type="EMBL" id="JAEUBG010005651">
    <property type="protein sequence ID" value="KAH3673409.1"/>
    <property type="molecule type" value="Genomic_DNA"/>
</dbReference>
<organism evidence="1 2">
    <name type="scientific">Wickerhamomyces pijperi</name>
    <name type="common">Yeast</name>
    <name type="synonym">Pichia pijperi</name>
    <dbReference type="NCBI Taxonomy" id="599730"/>
    <lineage>
        <taxon>Eukaryota</taxon>
        <taxon>Fungi</taxon>
        <taxon>Dikarya</taxon>
        <taxon>Ascomycota</taxon>
        <taxon>Saccharomycotina</taxon>
        <taxon>Saccharomycetes</taxon>
        <taxon>Phaffomycetales</taxon>
        <taxon>Wickerhamomycetaceae</taxon>
        <taxon>Wickerhamomyces</taxon>
    </lineage>
</organism>
<accession>A0A9P8PLF3</accession>
<evidence type="ECO:0000313" key="2">
    <source>
        <dbReference type="Proteomes" id="UP000774326"/>
    </source>
</evidence>
<gene>
    <name evidence="1" type="ORF">WICPIJ_009797</name>
</gene>
<keyword evidence="2" id="KW-1185">Reference proteome</keyword>
<name>A0A9P8PLF3_WICPI</name>
<reference evidence="1" key="2">
    <citation type="submission" date="2021-01" db="EMBL/GenBank/DDBJ databases">
        <authorList>
            <person name="Schikora-Tamarit M.A."/>
        </authorList>
    </citation>
    <scope>NUCLEOTIDE SEQUENCE</scope>
    <source>
        <strain evidence="1">CBS2887</strain>
    </source>
</reference>
<reference evidence="1" key="1">
    <citation type="journal article" date="2021" name="Open Biol.">
        <title>Shared evolutionary footprints suggest mitochondrial oxidative damage underlies multiple complex I losses in fungi.</title>
        <authorList>
            <person name="Schikora-Tamarit M.A."/>
            <person name="Marcet-Houben M."/>
            <person name="Nosek J."/>
            <person name="Gabaldon T."/>
        </authorList>
    </citation>
    <scope>NUCLEOTIDE SEQUENCE</scope>
    <source>
        <strain evidence="1">CBS2887</strain>
    </source>
</reference>
<protein>
    <submittedName>
        <fullName evidence="1">Uncharacterized protein</fullName>
    </submittedName>
</protein>
<comment type="caution">
    <text evidence="1">The sequence shown here is derived from an EMBL/GenBank/DDBJ whole genome shotgun (WGS) entry which is preliminary data.</text>
</comment>